<dbReference type="PANTHER" id="PTHR10010:SF46">
    <property type="entry name" value="SODIUM-DEPENDENT PHOSPHATE TRANSPORT PROTEIN 2B"/>
    <property type="match status" value="1"/>
</dbReference>
<feature type="transmembrane region" description="Helical" evidence="7">
    <location>
        <begin position="185"/>
        <end position="206"/>
    </location>
</feature>
<keyword evidence="3" id="KW-1003">Cell membrane</keyword>
<comment type="similarity">
    <text evidence="2">Belongs to the SLC34A transporter family.</text>
</comment>
<comment type="caution">
    <text evidence="8">The sequence shown here is derived from an EMBL/GenBank/DDBJ whole genome shotgun (WGS) entry which is preliminary data.</text>
</comment>
<evidence type="ECO:0000256" key="3">
    <source>
        <dbReference type="ARBA" id="ARBA00022475"/>
    </source>
</evidence>
<keyword evidence="6 7" id="KW-0472">Membrane</keyword>
<gene>
    <name evidence="8" type="ORF">AFUS01_LOCUS43491</name>
</gene>
<evidence type="ECO:0000256" key="6">
    <source>
        <dbReference type="ARBA" id="ARBA00023136"/>
    </source>
</evidence>
<dbReference type="GO" id="GO:0044341">
    <property type="term" value="P:sodium-dependent phosphate transport"/>
    <property type="evidence" value="ECO:0007669"/>
    <property type="project" value="InterPro"/>
</dbReference>
<organism evidence="8 9">
    <name type="scientific">Allacma fusca</name>
    <dbReference type="NCBI Taxonomy" id="39272"/>
    <lineage>
        <taxon>Eukaryota</taxon>
        <taxon>Metazoa</taxon>
        <taxon>Ecdysozoa</taxon>
        <taxon>Arthropoda</taxon>
        <taxon>Hexapoda</taxon>
        <taxon>Collembola</taxon>
        <taxon>Symphypleona</taxon>
        <taxon>Sminthuridae</taxon>
        <taxon>Allacma</taxon>
    </lineage>
</organism>
<name>A0A8J2LEX9_9HEXA</name>
<keyword evidence="5 7" id="KW-1133">Transmembrane helix</keyword>
<dbReference type="OrthoDB" id="8194769at2759"/>
<feature type="transmembrane region" description="Helical" evidence="7">
    <location>
        <begin position="473"/>
        <end position="494"/>
    </location>
</feature>
<keyword evidence="9" id="KW-1185">Reference proteome</keyword>
<dbReference type="NCBIfam" id="NF037997">
    <property type="entry name" value="Na_Pi_symport"/>
    <property type="match status" value="1"/>
</dbReference>
<feature type="transmembrane region" description="Helical" evidence="7">
    <location>
        <begin position="424"/>
        <end position="441"/>
    </location>
</feature>
<evidence type="ECO:0000256" key="1">
    <source>
        <dbReference type="ARBA" id="ARBA00004424"/>
    </source>
</evidence>
<keyword evidence="4 7" id="KW-0812">Transmembrane</keyword>
<evidence type="ECO:0000313" key="9">
    <source>
        <dbReference type="Proteomes" id="UP000708208"/>
    </source>
</evidence>
<dbReference type="Pfam" id="PF02690">
    <property type="entry name" value="Na_Pi_cotrans"/>
    <property type="match status" value="2"/>
</dbReference>
<feature type="transmembrane region" description="Helical" evidence="7">
    <location>
        <begin position="542"/>
        <end position="564"/>
    </location>
</feature>
<dbReference type="AlphaFoldDB" id="A0A8J2LEX9"/>
<evidence type="ECO:0000256" key="2">
    <source>
        <dbReference type="ARBA" id="ARBA00005808"/>
    </source>
</evidence>
<protein>
    <submittedName>
        <fullName evidence="8">Uncharacterized protein</fullName>
    </submittedName>
</protein>
<comment type="subcellular location">
    <subcellularLocation>
        <location evidence="1">Apical cell membrane</location>
        <topology evidence="1">Multi-pass membrane protein</topology>
    </subcellularLocation>
</comment>
<dbReference type="NCBIfam" id="TIGR01013">
    <property type="entry name" value="2a58"/>
    <property type="match status" value="1"/>
</dbReference>
<proteinExistence type="inferred from homology"/>
<reference evidence="8" key="1">
    <citation type="submission" date="2021-06" db="EMBL/GenBank/DDBJ databases">
        <authorList>
            <person name="Hodson N. C."/>
            <person name="Mongue J. A."/>
            <person name="Jaron S. K."/>
        </authorList>
    </citation>
    <scope>NUCLEOTIDE SEQUENCE</scope>
</reference>
<dbReference type="GO" id="GO:0005436">
    <property type="term" value="F:sodium:phosphate symporter activity"/>
    <property type="evidence" value="ECO:0007669"/>
    <property type="project" value="InterPro"/>
</dbReference>
<dbReference type="InterPro" id="IPR003841">
    <property type="entry name" value="Na/Pi_transpt"/>
</dbReference>
<evidence type="ECO:0000313" key="8">
    <source>
        <dbReference type="EMBL" id="CAG7833928.1"/>
    </source>
</evidence>
<feature type="transmembrane region" description="Helical" evidence="7">
    <location>
        <begin position="96"/>
        <end position="123"/>
    </location>
</feature>
<evidence type="ECO:0000256" key="7">
    <source>
        <dbReference type="SAM" id="Phobius"/>
    </source>
</evidence>
<dbReference type="GO" id="GO:0016324">
    <property type="term" value="C:apical plasma membrane"/>
    <property type="evidence" value="ECO:0007669"/>
    <property type="project" value="UniProtKB-SubCell"/>
</dbReference>
<sequence length="644" mass="69955">MKNKHALYSIERGKDLPPAVLENGEFRRTNDTSEALHNNKISPQDLNLSNNHATSYEVGDEGKELDIVTGTGDPWEIQEAADVGTPWKELSSKEKAISVAIGIAKALALLTLLYFFVCSLDLLSLGFRLVGGRTTGEIFRQSEILKNPIVGVMIGILTTVLVQSSSTSTSIIVSMVSAKFMDVRAAIPIIMGANIGTSVTNTIVSLTQAGDRNQFRRAFAGATVHDMFNWLTVITLLILEVCTGYLFHLTSAIMSGIRRETASGGEIQILTVITKPFVNLIVQLDKKVLECWSKPGCETYENASLIKSCSKTKTSYPLLNESDSSSFNLTDNSTGSSGGKCFLFAGTSLSDEISGAIVLVGSLTVLCVCLILIVKVLNSVLKGQIATVIRKTINANIPYFPWLTGYLAILVGAVMTFLVQSSSVFTSALTPLVGVGVISIERMYPLTLGSNIGTTTTALIAALAVRGNTFHESLQIALCHLFFNITGILLFYPVPFTRVPIKLAKSLGNTTAQYRWFAIVYMLLMFLVLPAIIMGLSFAGTAYVITFASILLFVIIFVLSINFLRKKNPECLPQPLHSWKWLPRPLRSLDPYDELLSSLACCRKLKEKSVDSNTNDGNLVLKVMSDKSNSAVANAGHVNTAYVD</sequence>
<accession>A0A8J2LEX9</accession>
<feature type="transmembrane region" description="Helical" evidence="7">
    <location>
        <begin position="353"/>
        <end position="378"/>
    </location>
</feature>
<feature type="transmembrane region" description="Helical" evidence="7">
    <location>
        <begin position="399"/>
        <end position="418"/>
    </location>
</feature>
<evidence type="ECO:0000256" key="5">
    <source>
        <dbReference type="ARBA" id="ARBA00022989"/>
    </source>
</evidence>
<feature type="transmembrane region" description="Helical" evidence="7">
    <location>
        <begin position="448"/>
        <end position="467"/>
    </location>
</feature>
<feature type="transmembrane region" description="Helical" evidence="7">
    <location>
        <begin position="227"/>
        <end position="247"/>
    </location>
</feature>
<dbReference type="EMBL" id="CAJVCH010570061">
    <property type="protein sequence ID" value="CAG7833928.1"/>
    <property type="molecule type" value="Genomic_DNA"/>
</dbReference>
<feature type="transmembrane region" description="Helical" evidence="7">
    <location>
        <begin position="514"/>
        <end position="536"/>
    </location>
</feature>
<dbReference type="PANTHER" id="PTHR10010">
    <property type="entry name" value="SOLUTE CARRIER FAMILY 34 SODIUM PHOSPHATE , MEMBER 2-RELATED"/>
    <property type="match status" value="1"/>
</dbReference>
<evidence type="ECO:0000256" key="4">
    <source>
        <dbReference type="ARBA" id="ARBA00022692"/>
    </source>
</evidence>
<dbReference type="Proteomes" id="UP000708208">
    <property type="component" value="Unassembled WGS sequence"/>
</dbReference>